<protein>
    <submittedName>
        <fullName evidence="1">Uncharacterized protein</fullName>
    </submittedName>
</protein>
<dbReference type="KEGG" id="nal:B005_2945"/>
<dbReference type="HOGENOM" id="CLU_3186416_0_0_11"/>
<accession>J7LDI6</accession>
<evidence type="ECO:0000313" key="1">
    <source>
        <dbReference type="EMBL" id="AFR08909.1"/>
    </source>
</evidence>
<gene>
    <name evidence="1" type="ordered locus">B005_2945</name>
</gene>
<dbReference type="AlphaFoldDB" id="J7LDI6"/>
<proteinExistence type="predicted"/>
<organism evidence="1 2">
    <name type="scientific">Nocardiopsis alba (strain ATCC BAA-2165 / BE74)</name>
    <dbReference type="NCBI Taxonomy" id="1205910"/>
    <lineage>
        <taxon>Bacteria</taxon>
        <taxon>Bacillati</taxon>
        <taxon>Actinomycetota</taxon>
        <taxon>Actinomycetes</taxon>
        <taxon>Streptosporangiales</taxon>
        <taxon>Nocardiopsidaceae</taxon>
        <taxon>Nocardiopsis</taxon>
    </lineage>
</organism>
<sequence>MTPDGSDPLGDLFGTLRAPAFHELVNAVSERPKHRHGGLTTIGHLR</sequence>
<dbReference type="EMBL" id="CP003788">
    <property type="protein sequence ID" value="AFR08909.1"/>
    <property type="molecule type" value="Genomic_DNA"/>
</dbReference>
<reference evidence="2" key="2">
    <citation type="submission" date="2012-08" db="EMBL/GenBank/DDBJ databases">
        <title>Whole-genome sequence of Nocardiopsis alba strain ATCC BAA-2165 associated with honeybees.</title>
        <authorList>
            <person name="Qiao J."/>
            <person name="Chen L."/>
            <person name="Li Y."/>
            <person name="Wang J."/>
            <person name="Zhang W."/>
            <person name="Chen S."/>
        </authorList>
    </citation>
    <scope>NUCLEOTIDE SEQUENCE [LARGE SCALE GENOMIC DNA]</scope>
    <source>
        <strain evidence="2">ATCC BAA-2165 / BE74</strain>
    </source>
</reference>
<evidence type="ECO:0000313" key="2">
    <source>
        <dbReference type="Proteomes" id="UP000003779"/>
    </source>
</evidence>
<dbReference type="PATRIC" id="fig|1205910.3.peg.2783"/>
<dbReference type="STRING" id="1205910.B005_2945"/>
<dbReference type="Proteomes" id="UP000003779">
    <property type="component" value="Chromosome"/>
</dbReference>
<reference evidence="1 2" key="1">
    <citation type="journal article" date="2012" name="J. Bacteriol.">
        <title>Whole-Genome Sequence of Nocardiopsis alba Strain ATCC BAA-2165, Associated with Honeybees.</title>
        <authorList>
            <person name="Qiao J."/>
            <person name="Chen L."/>
            <person name="Li Y."/>
            <person name="Wang J."/>
            <person name="Zhang W."/>
            <person name="Chen S."/>
        </authorList>
    </citation>
    <scope>NUCLEOTIDE SEQUENCE [LARGE SCALE GENOMIC DNA]</scope>
    <source>
        <strain evidence="2">ATCC BAA-2165 / BE74</strain>
    </source>
</reference>
<name>J7LDI6_NOCAA</name>